<accession>G4TA26</accession>
<keyword evidence="4" id="KW-1185">Reference proteome</keyword>
<name>G4TA26_SERID</name>
<sequence length="412" mass="45364">MAVSITLVLTSIIYLLVAAIQCRRILGLLPGRSKAPYSLILSLGLLIQLITYVLIFLNLVFLAFLPRRRRVPLLATVAASLFQSLPLILLICSLRALHARLGALTAAQPAGKRQLLKWIQPFNWFLLLLLSAVWILLSLWSHTLTDALNGRRLEHSNEGHRNPLVVRLLELSHALIFVSLTWIILSLSRTMNGFLLLPDKVLLALSSRITPFFLLRASYTLIDTALPLLFRNPIIRVLTPSLAFSADGLVWLIIFYNLYNLCHPPENWIDQGAAHLVHGVHPVAIPEDTSSPTTQTNNAGGNMESSGGQANTWSRLLSSFTSQRRYGATNDEERGRTNLHIEGPESPPSPRSPMPTGKNPQTPDVAIVHGVAASGTQLYAQTGPMAPAWLLQDTVNGQAGDVVHTDENTPQR</sequence>
<feature type="compositionally biased region" description="Polar residues" evidence="1">
    <location>
        <begin position="288"/>
        <end position="310"/>
    </location>
</feature>
<feature type="region of interest" description="Disordered" evidence="1">
    <location>
        <begin position="327"/>
        <end position="363"/>
    </location>
</feature>
<keyword evidence="2" id="KW-1133">Transmembrane helix</keyword>
<dbReference type="EMBL" id="CAFZ01000027">
    <property type="protein sequence ID" value="CCA68176.1"/>
    <property type="molecule type" value="Genomic_DNA"/>
</dbReference>
<evidence type="ECO:0000256" key="1">
    <source>
        <dbReference type="SAM" id="MobiDB-lite"/>
    </source>
</evidence>
<evidence type="ECO:0000313" key="3">
    <source>
        <dbReference type="EMBL" id="CCA68176.1"/>
    </source>
</evidence>
<feature type="transmembrane region" description="Helical" evidence="2">
    <location>
        <begin position="73"/>
        <end position="97"/>
    </location>
</feature>
<dbReference type="HOGENOM" id="CLU_706293_0_0_1"/>
<evidence type="ECO:0000256" key="2">
    <source>
        <dbReference type="SAM" id="Phobius"/>
    </source>
</evidence>
<organism evidence="3 4">
    <name type="scientific">Serendipita indica (strain DSM 11827)</name>
    <name type="common">Root endophyte fungus</name>
    <name type="synonym">Piriformospora indica</name>
    <dbReference type="NCBI Taxonomy" id="1109443"/>
    <lineage>
        <taxon>Eukaryota</taxon>
        <taxon>Fungi</taxon>
        <taxon>Dikarya</taxon>
        <taxon>Basidiomycota</taxon>
        <taxon>Agaricomycotina</taxon>
        <taxon>Agaricomycetes</taxon>
        <taxon>Sebacinales</taxon>
        <taxon>Serendipitaceae</taxon>
        <taxon>Serendipita</taxon>
    </lineage>
</organism>
<keyword evidence="2" id="KW-0472">Membrane</keyword>
<feature type="transmembrane region" description="Helical" evidence="2">
    <location>
        <begin position="35"/>
        <end position="61"/>
    </location>
</feature>
<gene>
    <name evidence="3" type="ORF">PIIN_02042</name>
</gene>
<feature type="transmembrane region" description="Helical" evidence="2">
    <location>
        <begin position="122"/>
        <end position="143"/>
    </location>
</feature>
<proteinExistence type="predicted"/>
<keyword evidence="2" id="KW-0812">Transmembrane</keyword>
<evidence type="ECO:0000313" key="4">
    <source>
        <dbReference type="Proteomes" id="UP000007148"/>
    </source>
</evidence>
<feature type="region of interest" description="Disordered" evidence="1">
    <location>
        <begin position="284"/>
        <end position="310"/>
    </location>
</feature>
<dbReference type="Proteomes" id="UP000007148">
    <property type="component" value="Unassembled WGS sequence"/>
</dbReference>
<dbReference type="OrthoDB" id="3261521at2759"/>
<reference evidence="3 4" key="1">
    <citation type="journal article" date="2011" name="PLoS Pathog.">
        <title>Endophytic Life Strategies Decoded by Genome and Transcriptome Analyses of the Mutualistic Root Symbiont Piriformospora indica.</title>
        <authorList>
            <person name="Zuccaro A."/>
            <person name="Lahrmann U."/>
            <person name="Guldener U."/>
            <person name="Langen G."/>
            <person name="Pfiffi S."/>
            <person name="Biedenkopf D."/>
            <person name="Wong P."/>
            <person name="Samans B."/>
            <person name="Grimm C."/>
            <person name="Basiewicz M."/>
            <person name="Murat C."/>
            <person name="Martin F."/>
            <person name="Kogel K.H."/>
        </authorList>
    </citation>
    <scope>NUCLEOTIDE SEQUENCE [LARGE SCALE GENOMIC DNA]</scope>
    <source>
        <strain evidence="3 4">DSM 11827</strain>
    </source>
</reference>
<dbReference type="InParanoid" id="G4TA26"/>
<feature type="transmembrane region" description="Helical" evidence="2">
    <location>
        <begin position="164"/>
        <end position="185"/>
    </location>
</feature>
<comment type="caution">
    <text evidence="3">The sequence shown here is derived from an EMBL/GenBank/DDBJ whole genome shotgun (WGS) entry which is preliminary data.</text>
</comment>
<dbReference type="AlphaFoldDB" id="G4TA26"/>
<protein>
    <submittedName>
        <fullName evidence="3">Uncharacterized protein</fullName>
    </submittedName>
</protein>